<dbReference type="RefSeq" id="WP_133348946.1">
    <property type="nucleotide sequence ID" value="NZ_SMZQ01000005.1"/>
</dbReference>
<reference evidence="2 3" key="1">
    <citation type="submission" date="2019-03" db="EMBL/GenBank/DDBJ databases">
        <title>Genome Sequencing and Assembly of Various Microbes Isolated from Partially Reclaimed Soil and Acid Mine Drainage (AMD) Site.</title>
        <authorList>
            <person name="Steinbock B."/>
            <person name="Bechtold R."/>
            <person name="Sevigny J.L."/>
            <person name="Thomas D."/>
            <person name="Cuthill L.R."/>
            <person name="Aveiro Johannsen E.J."/>
            <person name="Thomas K."/>
            <person name="Ghosh A."/>
        </authorList>
    </citation>
    <scope>NUCLEOTIDE SEQUENCE [LARGE SCALE GENOMIC DNA]</scope>
    <source>
        <strain evidence="2 3">S-A1</strain>
    </source>
</reference>
<dbReference type="EMBL" id="SMZQ01000005">
    <property type="protein sequence ID" value="TDL37231.1"/>
    <property type="molecule type" value="Genomic_DNA"/>
</dbReference>
<protein>
    <submittedName>
        <fullName evidence="2">Uncharacterized protein</fullName>
    </submittedName>
</protein>
<dbReference type="OrthoDB" id="4949865at2"/>
<evidence type="ECO:0000313" key="2">
    <source>
        <dbReference type="EMBL" id="TDL37231.1"/>
    </source>
</evidence>
<keyword evidence="1" id="KW-0472">Membrane</keyword>
<feature type="transmembrane region" description="Helical" evidence="1">
    <location>
        <begin position="29"/>
        <end position="54"/>
    </location>
</feature>
<dbReference type="STRING" id="683150.G205_03511"/>
<proteinExistence type="predicted"/>
<keyword evidence="1" id="KW-1133">Transmembrane helix</keyword>
<sequence length="155" mass="15817">MSNSSRLPQNGLGALFSVAGRPTEIKVSFWIWFIGGILALMGGLLGMLASLVLFAAAPAAAAAVVALMLLAAAVGAAQMVFAVRMKAGRKWARVALTVLAGITLVLAGVNTSSGMGQSAGNWTAFLVSLAATVLMWLPNAQAWFAAAPARNTSAE</sequence>
<organism evidence="2 3">
    <name type="scientific">Arthrobacter nitrophenolicus</name>
    <dbReference type="NCBI Taxonomy" id="683150"/>
    <lineage>
        <taxon>Bacteria</taxon>
        <taxon>Bacillati</taxon>
        <taxon>Actinomycetota</taxon>
        <taxon>Actinomycetes</taxon>
        <taxon>Micrococcales</taxon>
        <taxon>Micrococcaceae</taxon>
        <taxon>Arthrobacter</taxon>
    </lineage>
</organism>
<keyword evidence="1" id="KW-0812">Transmembrane</keyword>
<feature type="transmembrane region" description="Helical" evidence="1">
    <location>
        <begin position="119"/>
        <end position="137"/>
    </location>
</feature>
<accession>A0A4R5XZ36</accession>
<feature type="transmembrane region" description="Helical" evidence="1">
    <location>
        <begin position="94"/>
        <end position="113"/>
    </location>
</feature>
<dbReference type="Proteomes" id="UP000294621">
    <property type="component" value="Unassembled WGS sequence"/>
</dbReference>
<comment type="caution">
    <text evidence="2">The sequence shown here is derived from an EMBL/GenBank/DDBJ whole genome shotgun (WGS) entry which is preliminary data.</text>
</comment>
<evidence type="ECO:0000313" key="3">
    <source>
        <dbReference type="Proteomes" id="UP000294621"/>
    </source>
</evidence>
<feature type="transmembrane region" description="Helical" evidence="1">
    <location>
        <begin position="60"/>
        <end position="82"/>
    </location>
</feature>
<evidence type="ECO:0000256" key="1">
    <source>
        <dbReference type="SAM" id="Phobius"/>
    </source>
</evidence>
<name>A0A4R5XZ36_9MICC</name>
<dbReference type="AlphaFoldDB" id="A0A4R5XZ36"/>
<gene>
    <name evidence="2" type="ORF">E2R57_10780</name>
</gene>